<evidence type="ECO:0000256" key="7">
    <source>
        <dbReference type="ARBA" id="ARBA00023016"/>
    </source>
</evidence>
<keyword evidence="9" id="KW-1185">Reference proteome</keyword>
<keyword evidence="7" id="KW-0346">Stress response</keyword>
<dbReference type="AlphaFoldDB" id="A0A1M5CUC6"/>
<proteinExistence type="inferred from homology"/>
<dbReference type="OrthoDB" id="9810412at2"/>
<keyword evidence="3" id="KW-0540">Nuclease</keyword>
<evidence type="ECO:0000256" key="4">
    <source>
        <dbReference type="ARBA" id="ARBA00022759"/>
    </source>
</evidence>
<keyword evidence="6" id="KW-0694">RNA-binding</keyword>
<dbReference type="InterPro" id="IPR012933">
    <property type="entry name" value="HicA_mRNA_interferase"/>
</dbReference>
<accession>A0A1M5CUC6</accession>
<reference evidence="9" key="1">
    <citation type="submission" date="2016-11" db="EMBL/GenBank/DDBJ databases">
        <authorList>
            <person name="Varghese N."/>
            <person name="Submissions S."/>
        </authorList>
    </citation>
    <scope>NUCLEOTIDE SEQUENCE [LARGE SCALE GENOMIC DNA]</scope>
    <source>
        <strain evidence="9">DSM 9756</strain>
    </source>
</reference>
<dbReference type="Gene3D" id="3.30.920.30">
    <property type="entry name" value="Hypothetical protein"/>
    <property type="match status" value="1"/>
</dbReference>
<dbReference type="PANTHER" id="PTHR34873:SF3">
    <property type="entry name" value="ADDICTION MODULE TOXIN, HICA FAMILY"/>
    <property type="match status" value="1"/>
</dbReference>
<keyword evidence="4" id="KW-0255">Endonuclease</keyword>
<dbReference type="STRING" id="1121391.SAMN02745206_02284"/>
<dbReference type="PANTHER" id="PTHR34873">
    <property type="entry name" value="SSR1766 PROTEIN"/>
    <property type="match status" value="1"/>
</dbReference>
<gene>
    <name evidence="8" type="ORF">SAMN02745206_02284</name>
</gene>
<evidence type="ECO:0000313" key="9">
    <source>
        <dbReference type="Proteomes" id="UP000184076"/>
    </source>
</evidence>
<evidence type="ECO:0000313" key="8">
    <source>
        <dbReference type="EMBL" id="SHF58361.1"/>
    </source>
</evidence>
<keyword evidence="5" id="KW-0378">Hydrolase</keyword>
<evidence type="ECO:0000256" key="3">
    <source>
        <dbReference type="ARBA" id="ARBA00022722"/>
    </source>
</evidence>
<keyword evidence="2" id="KW-1277">Toxin-antitoxin system</keyword>
<dbReference type="GO" id="GO:0016787">
    <property type="term" value="F:hydrolase activity"/>
    <property type="evidence" value="ECO:0007669"/>
    <property type="project" value="UniProtKB-KW"/>
</dbReference>
<evidence type="ECO:0000256" key="2">
    <source>
        <dbReference type="ARBA" id="ARBA00022649"/>
    </source>
</evidence>
<evidence type="ECO:0000256" key="6">
    <source>
        <dbReference type="ARBA" id="ARBA00022884"/>
    </source>
</evidence>
<comment type="similarity">
    <text evidence="1">Belongs to the HicA mRNA interferase family.</text>
</comment>
<dbReference type="Proteomes" id="UP000184076">
    <property type="component" value="Unassembled WGS sequence"/>
</dbReference>
<name>A0A1M5CUC6_9BACT</name>
<organism evidence="8 9">
    <name type="scientific">Desulfacinum infernum DSM 9756</name>
    <dbReference type="NCBI Taxonomy" id="1121391"/>
    <lineage>
        <taxon>Bacteria</taxon>
        <taxon>Pseudomonadati</taxon>
        <taxon>Thermodesulfobacteriota</taxon>
        <taxon>Syntrophobacteria</taxon>
        <taxon>Syntrophobacterales</taxon>
        <taxon>Syntrophobacteraceae</taxon>
        <taxon>Desulfacinum</taxon>
    </lineage>
</organism>
<dbReference type="InterPro" id="IPR038570">
    <property type="entry name" value="HicA_sf"/>
</dbReference>
<dbReference type="SUPFAM" id="SSF54786">
    <property type="entry name" value="YcfA/nrd intein domain"/>
    <property type="match status" value="1"/>
</dbReference>
<evidence type="ECO:0000256" key="5">
    <source>
        <dbReference type="ARBA" id="ARBA00022801"/>
    </source>
</evidence>
<dbReference type="GO" id="GO:0004519">
    <property type="term" value="F:endonuclease activity"/>
    <property type="evidence" value="ECO:0007669"/>
    <property type="project" value="UniProtKB-KW"/>
</dbReference>
<dbReference type="EMBL" id="FQVB01000021">
    <property type="protein sequence ID" value="SHF58361.1"/>
    <property type="molecule type" value="Genomic_DNA"/>
</dbReference>
<protein>
    <submittedName>
        <fullName evidence="8">Predicted RNA binding protein YcfA, dsRBD-like fold, HicA-like mRNA interferase family</fullName>
    </submittedName>
</protein>
<dbReference type="Pfam" id="PF07927">
    <property type="entry name" value="HicA_toxin"/>
    <property type="match status" value="1"/>
</dbReference>
<dbReference type="GO" id="GO:0003729">
    <property type="term" value="F:mRNA binding"/>
    <property type="evidence" value="ECO:0007669"/>
    <property type="project" value="InterPro"/>
</dbReference>
<sequence length="74" mass="8259">MTRIPSVTGRELMTALHKAGFELVRVKGSHHYLRHPDGRTTVVPIHSGETIGPGLLGKILRDCELSRDELLKFL</sequence>
<evidence type="ECO:0000256" key="1">
    <source>
        <dbReference type="ARBA" id="ARBA00006620"/>
    </source>
</evidence>